<dbReference type="PROSITE" id="PS50213">
    <property type="entry name" value="FAS1"/>
    <property type="match status" value="1"/>
</dbReference>
<evidence type="ECO:0000313" key="2">
    <source>
        <dbReference type="EMBL" id="CAE1260333.1"/>
    </source>
</evidence>
<dbReference type="OrthoDB" id="6141418at2759"/>
<gene>
    <name evidence="2" type="ORF">SPHA_32233</name>
</gene>
<dbReference type="SUPFAM" id="SSF82153">
    <property type="entry name" value="FAS1 domain"/>
    <property type="match status" value="1"/>
</dbReference>
<sequence length="154" mass="17368">MKCDRLLFTVFPDIEWNPESVRGLNSQISLKNKTIRAVSINDGDDVYIAGGGIWVKIIQANIGCTNGVVHLITNFMFYKNFTLWEAIKDMPQLSHASSYISRYPEVQALMSSEASGHLTLFLPNDDSLSTIPGRIKQKFALNQTYLNEVHNLFV</sequence>
<accession>A0A812CCB3</accession>
<organism evidence="2 3">
    <name type="scientific">Acanthosepion pharaonis</name>
    <name type="common">Pharaoh cuttlefish</name>
    <name type="synonym">Sepia pharaonis</name>
    <dbReference type="NCBI Taxonomy" id="158019"/>
    <lineage>
        <taxon>Eukaryota</taxon>
        <taxon>Metazoa</taxon>
        <taxon>Spiralia</taxon>
        <taxon>Lophotrochozoa</taxon>
        <taxon>Mollusca</taxon>
        <taxon>Cephalopoda</taxon>
        <taxon>Coleoidea</taxon>
        <taxon>Decapodiformes</taxon>
        <taxon>Sepiida</taxon>
        <taxon>Sepiina</taxon>
        <taxon>Sepiidae</taxon>
        <taxon>Acanthosepion</taxon>
    </lineage>
</organism>
<dbReference type="InterPro" id="IPR000782">
    <property type="entry name" value="FAS1_domain"/>
</dbReference>
<name>A0A812CCB3_ACAPH</name>
<dbReference type="Gene3D" id="2.30.180.10">
    <property type="entry name" value="FAS1 domain"/>
    <property type="match status" value="1"/>
</dbReference>
<protein>
    <submittedName>
        <fullName evidence="2">FAS1</fullName>
    </submittedName>
</protein>
<evidence type="ECO:0000259" key="1">
    <source>
        <dbReference type="PROSITE" id="PS50213"/>
    </source>
</evidence>
<dbReference type="AlphaFoldDB" id="A0A812CCB3"/>
<reference evidence="2" key="1">
    <citation type="submission" date="2021-01" db="EMBL/GenBank/DDBJ databases">
        <authorList>
            <person name="Li R."/>
            <person name="Bekaert M."/>
        </authorList>
    </citation>
    <scope>NUCLEOTIDE SEQUENCE</scope>
    <source>
        <strain evidence="2">Farmed</strain>
    </source>
</reference>
<proteinExistence type="predicted"/>
<comment type="caution">
    <text evidence="2">The sequence shown here is derived from an EMBL/GenBank/DDBJ whole genome shotgun (WGS) entry which is preliminary data.</text>
</comment>
<evidence type="ECO:0000313" key="3">
    <source>
        <dbReference type="Proteomes" id="UP000597762"/>
    </source>
</evidence>
<dbReference type="InterPro" id="IPR036378">
    <property type="entry name" value="FAS1_dom_sf"/>
</dbReference>
<dbReference type="EMBL" id="CAHIKZ030001335">
    <property type="protein sequence ID" value="CAE1260333.1"/>
    <property type="molecule type" value="Genomic_DNA"/>
</dbReference>
<dbReference type="Proteomes" id="UP000597762">
    <property type="component" value="Unassembled WGS sequence"/>
</dbReference>
<keyword evidence="3" id="KW-1185">Reference proteome</keyword>
<feature type="domain" description="FAS1" evidence="1">
    <location>
        <begin position="80"/>
        <end position="154"/>
    </location>
</feature>